<keyword evidence="7" id="KW-0690">Ribosome biogenesis</keyword>
<evidence type="ECO:0000256" key="6">
    <source>
        <dbReference type="ARBA" id="ARBA00022833"/>
    </source>
</evidence>
<feature type="binding site" evidence="7">
    <location>
        <position position="138"/>
    </location>
    <ligand>
        <name>Zn(2+)</name>
        <dbReference type="ChEBI" id="CHEBI:29105"/>
        <note>catalytic</note>
    </ligand>
</feature>
<keyword evidence="9" id="KW-1185">Reference proteome</keyword>
<evidence type="ECO:0000256" key="1">
    <source>
        <dbReference type="ARBA" id="ARBA00010875"/>
    </source>
</evidence>
<evidence type="ECO:0000256" key="4">
    <source>
        <dbReference type="ARBA" id="ARBA00022759"/>
    </source>
</evidence>
<reference evidence="8 9" key="1">
    <citation type="journal article" date="2016" name="Front. Microbiol.">
        <title>Genomic Resource of Rice Seed Associated Bacteria.</title>
        <authorList>
            <person name="Midha S."/>
            <person name="Bansal K."/>
            <person name="Sharma S."/>
            <person name="Kumar N."/>
            <person name="Patil P.P."/>
            <person name="Chaudhry V."/>
            <person name="Patil P.B."/>
        </authorList>
    </citation>
    <scope>NUCLEOTIDE SEQUENCE [LARGE SCALE GENOMIC DNA]</scope>
    <source>
        <strain evidence="8 9">NS334</strain>
    </source>
</reference>
<dbReference type="PANTHER" id="PTHR46986">
    <property type="entry name" value="ENDORIBONUCLEASE YBEY, CHLOROPLASTIC"/>
    <property type="match status" value="1"/>
</dbReference>
<dbReference type="Pfam" id="PF02130">
    <property type="entry name" value="YbeY"/>
    <property type="match status" value="1"/>
</dbReference>
<evidence type="ECO:0000256" key="7">
    <source>
        <dbReference type="HAMAP-Rule" id="MF_00009"/>
    </source>
</evidence>
<evidence type="ECO:0000256" key="2">
    <source>
        <dbReference type="ARBA" id="ARBA00022722"/>
    </source>
</evidence>
<keyword evidence="3 7" id="KW-0479">Metal-binding</keyword>
<keyword evidence="2 7" id="KW-0540">Nuclease</keyword>
<keyword evidence="7" id="KW-0963">Cytoplasm</keyword>
<evidence type="ECO:0000256" key="5">
    <source>
        <dbReference type="ARBA" id="ARBA00022801"/>
    </source>
</evidence>
<organism evidence="8 9">
    <name type="scientific">Sphingomonas endophytica</name>
    <dbReference type="NCBI Taxonomy" id="869719"/>
    <lineage>
        <taxon>Bacteria</taxon>
        <taxon>Pseudomonadati</taxon>
        <taxon>Pseudomonadota</taxon>
        <taxon>Alphaproteobacteria</taxon>
        <taxon>Sphingomonadales</taxon>
        <taxon>Sphingomonadaceae</taxon>
        <taxon>Sphingomonas</taxon>
    </lineage>
</organism>
<name>A0A147I388_9SPHN</name>
<accession>A0A147I388</accession>
<dbReference type="GO" id="GO:0004222">
    <property type="term" value="F:metalloendopeptidase activity"/>
    <property type="evidence" value="ECO:0007669"/>
    <property type="project" value="InterPro"/>
</dbReference>
<dbReference type="InterPro" id="IPR020549">
    <property type="entry name" value="YbeY_CS"/>
</dbReference>
<sequence>MIHIELTREDPWPDADWDARALAAARAAIAKTPYGDLLTTRAHVEISVRLATDEEVRTLNHQYRDKDKPTNVLSFPMVQADLIDSVTQNSDDGEVLLGDIVLAHGVCEREAAERNIPAADHFSHLVVHGCLHLLGYDHMTDDEGDAMEQIERDALADLGIADPYLIRED</sequence>
<evidence type="ECO:0000313" key="8">
    <source>
        <dbReference type="EMBL" id="KTT72448.1"/>
    </source>
</evidence>
<dbReference type="Proteomes" id="UP000074310">
    <property type="component" value="Unassembled WGS sequence"/>
</dbReference>
<dbReference type="GO" id="GO:0006364">
    <property type="term" value="P:rRNA processing"/>
    <property type="evidence" value="ECO:0007669"/>
    <property type="project" value="UniProtKB-UniRule"/>
</dbReference>
<dbReference type="PANTHER" id="PTHR46986:SF1">
    <property type="entry name" value="ENDORIBONUCLEASE YBEY, CHLOROPLASTIC"/>
    <property type="match status" value="1"/>
</dbReference>
<evidence type="ECO:0000313" key="9">
    <source>
        <dbReference type="Proteomes" id="UP000074310"/>
    </source>
</evidence>
<gene>
    <name evidence="7" type="primary">ybeY</name>
    <name evidence="8" type="ORF">NS334_08875</name>
</gene>
<dbReference type="InterPro" id="IPR002036">
    <property type="entry name" value="YbeY"/>
</dbReference>
<evidence type="ECO:0000256" key="3">
    <source>
        <dbReference type="ARBA" id="ARBA00022723"/>
    </source>
</evidence>
<comment type="similarity">
    <text evidence="1 7">Belongs to the endoribonuclease YbeY family.</text>
</comment>
<dbReference type="AlphaFoldDB" id="A0A147I388"/>
<feature type="binding site" evidence="7">
    <location>
        <position position="128"/>
    </location>
    <ligand>
        <name>Zn(2+)</name>
        <dbReference type="ChEBI" id="CHEBI:29105"/>
        <note>catalytic</note>
    </ligand>
</feature>
<comment type="subcellular location">
    <subcellularLocation>
        <location evidence="7">Cytoplasm</location>
    </subcellularLocation>
</comment>
<dbReference type="OrthoDB" id="9807740at2"/>
<dbReference type="Gene3D" id="3.40.390.30">
    <property type="entry name" value="Metalloproteases ('zincins'), catalytic domain"/>
    <property type="match status" value="1"/>
</dbReference>
<dbReference type="RefSeq" id="WP_058755610.1">
    <property type="nucleotide sequence ID" value="NZ_LDTB01000026.1"/>
</dbReference>
<dbReference type="EC" id="3.1.-.-" evidence="7"/>
<dbReference type="GO" id="GO:0008270">
    <property type="term" value="F:zinc ion binding"/>
    <property type="evidence" value="ECO:0007669"/>
    <property type="project" value="UniProtKB-UniRule"/>
</dbReference>
<proteinExistence type="inferred from homology"/>
<feature type="binding site" evidence="7">
    <location>
        <position position="132"/>
    </location>
    <ligand>
        <name>Zn(2+)</name>
        <dbReference type="ChEBI" id="CHEBI:29105"/>
        <note>catalytic</note>
    </ligand>
</feature>
<dbReference type="GO" id="GO:0004521">
    <property type="term" value="F:RNA endonuclease activity"/>
    <property type="evidence" value="ECO:0007669"/>
    <property type="project" value="UniProtKB-UniRule"/>
</dbReference>
<comment type="cofactor">
    <cofactor evidence="7">
        <name>Zn(2+)</name>
        <dbReference type="ChEBI" id="CHEBI:29105"/>
    </cofactor>
    <text evidence="7">Binds 1 zinc ion.</text>
</comment>
<keyword evidence="4 7" id="KW-0255">Endonuclease</keyword>
<dbReference type="PATRIC" id="fig|869719.3.peg.1466"/>
<keyword evidence="5 7" id="KW-0378">Hydrolase</keyword>
<dbReference type="InterPro" id="IPR023091">
    <property type="entry name" value="MetalPrtase_cat_dom_sf_prd"/>
</dbReference>
<keyword evidence="6 7" id="KW-0862">Zinc</keyword>
<comment type="function">
    <text evidence="7">Single strand-specific metallo-endoribonuclease involved in late-stage 70S ribosome quality control and in maturation of the 3' terminus of the 16S rRNA.</text>
</comment>
<dbReference type="SUPFAM" id="SSF55486">
    <property type="entry name" value="Metalloproteases ('zincins'), catalytic domain"/>
    <property type="match status" value="1"/>
</dbReference>
<comment type="caution">
    <text evidence="8">The sequence shown here is derived from an EMBL/GenBank/DDBJ whole genome shotgun (WGS) entry which is preliminary data.</text>
</comment>
<dbReference type="EMBL" id="LDTB01000026">
    <property type="protein sequence ID" value="KTT72448.1"/>
    <property type="molecule type" value="Genomic_DNA"/>
</dbReference>
<keyword evidence="7" id="KW-0698">rRNA processing</keyword>
<dbReference type="HAMAP" id="MF_00009">
    <property type="entry name" value="Endoribonucl_YbeY"/>
    <property type="match status" value="1"/>
</dbReference>
<dbReference type="NCBIfam" id="TIGR00043">
    <property type="entry name" value="rRNA maturation RNase YbeY"/>
    <property type="match status" value="1"/>
</dbReference>
<protein>
    <recommendedName>
        <fullName evidence="7">Endoribonuclease YbeY</fullName>
        <ecNumber evidence="7">3.1.-.-</ecNumber>
    </recommendedName>
</protein>
<dbReference type="PROSITE" id="PS01306">
    <property type="entry name" value="UPF0054"/>
    <property type="match status" value="1"/>
</dbReference>
<dbReference type="GO" id="GO:0005737">
    <property type="term" value="C:cytoplasm"/>
    <property type="evidence" value="ECO:0007669"/>
    <property type="project" value="UniProtKB-SubCell"/>
</dbReference>